<feature type="transmembrane region" description="Helical" evidence="6">
    <location>
        <begin position="50"/>
        <end position="76"/>
    </location>
</feature>
<dbReference type="Pfam" id="PF07690">
    <property type="entry name" value="MFS_1"/>
    <property type="match status" value="1"/>
</dbReference>
<dbReference type="EMBL" id="KL584751">
    <property type="protein sequence ID" value="KEQ99162.1"/>
    <property type="molecule type" value="Genomic_DNA"/>
</dbReference>
<dbReference type="AlphaFoldDB" id="A0A074YYB8"/>
<evidence type="ECO:0000256" key="5">
    <source>
        <dbReference type="SAM" id="MobiDB-lite"/>
    </source>
</evidence>
<accession>A0A074YYB8</accession>
<reference evidence="8 9" key="1">
    <citation type="journal article" date="2014" name="BMC Genomics">
        <title>Genome sequencing of four Aureobasidium pullulans varieties: biotechnological potential, stress tolerance, and description of new species.</title>
        <authorList>
            <person name="Gostin Ar C."/>
            <person name="Ohm R.A."/>
            <person name="Kogej T."/>
            <person name="Sonjak S."/>
            <person name="Turk M."/>
            <person name="Zajc J."/>
            <person name="Zalar P."/>
            <person name="Grube M."/>
            <person name="Sun H."/>
            <person name="Han J."/>
            <person name="Sharma A."/>
            <person name="Chiniquy J."/>
            <person name="Ngan C.Y."/>
            <person name="Lipzen A."/>
            <person name="Barry K."/>
            <person name="Grigoriev I.V."/>
            <person name="Gunde-Cimerman N."/>
        </authorList>
    </citation>
    <scope>NUCLEOTIDE SEQUENCE [LARGE SCALE GENOMIC DNA]</scope>
    <source>
        <strain evidence="8 9">EXF-2481</strain>
    </source>
</reference>
<protein>
    <recommendedName>
        <fullName evidence="7">Major facilitator superfamily (MFS) profile domain-containing protein</fullName>
    </recommendedName>
</protein>
<dbReference type="InterPro" id="IPR036259">
    <property type="entry name" value="MFS_trans_sf"/>
</dbReference>
<feature type="transmembrane region" description="Helical" evidence="6">
    <location>
        <begin position="490"/>
        <end position="510"/>
    </location>
</feature>
<dbReference type="Gene3D" id="1.20.1250.20">
    <property type="entry name" value="MFS general substrate transporter like domains"/>
    <property type="match status" value="2"/>
</dbReference>
<name>A0A074YYB8_AURSE</name>
<dbReference type="SUPFAM" id="SSF103473">
    <property type="entry name" value="MFS general substrate transporter"/>
    <property type="match status" value="2"/>
</dbReference>
<feature type="transmembrane region" description="Helical" evidence="6">
    <location>
        <begin position="279"/>
        <end position="297"/>
    </location>
</feature>
<evidence type="ECO:0000313" key="9">
    <source>
        <dbReference type="Proteomes" id="UP000030641"/>
    </source>
</evidence>
<dbReference type="InterPro" id="IPR011701">
    <property type="entry name" value="MFS"/>
</dbReference>
<keyword evidence="2 6" id="KW-0812">Transmembrane</keyword>
<dbReference type="Proteomes" id="UP000030641">
    <property type="component" value="Unassembled WGS sequence"/>
</dbReference>
<feature type="transmembrane region" description="Helical" evidence="6">
    <location>
        <begin position="381"/>
        <end position="400"/>
    </location>
</feature>
<feature type="transmembrane region" description="Helical" evidence="6">
    <location>
        <begin position="179"/>
        <end position="200"/>
    </location>
</feature>
<feature type="transmembrane region" description="Helical" evidence="6">
    <location>
        <begin position="353"/>
        <end position="374"/>
    </location>
</feature>
<dbReference type="HOGENOM" id="CLU_000960_27_3_1"/>
<feature type="transmembrane region" description="Helical" evidence="6">
    <location>
        <begin position="318"/>
        <end position="341"/>
    </location>
</feature>
<dbReference type="RefSeq" id="XP_013347244.1">
    <property type="nucleotide sequence ID" value="XM_013491790.1"/>
</dbReference>
<dbReference type="OMA" id="SYWAFIF"/>
<dbReference type="PANTHER" id="PTHR42718">
    <property type="entry name" value="MAJOR FACILITATOR SUPERFAMILY MULTIDRUG TRANSPORTER MFSC"/>
    <property type="match status" value="1"/>
</dbReference>
<gene>
    <name evidence="8" type="ORF">AUEXF2481DRAFT_1977</name>
</gene>
<feature type="transmembrane region" description="Helical" evidence="6">
    <location>
        <begin position="406"/>
        <end position="433"/>
    </location>
</feature>
<feature type="transmembrane region" description="Helical" evidence="6">
    <location>
        <begin position="206"/>
        <end position="228"/>
    </location>
</feature>
<feature type="transmembrane region" description="Helical" evidence="6">
    <location>
        <begin position="249"/>
        <end position="267"/>
    </location>
</feature>
<evidence type="ECO:0000259" key="7">
    <source>
        <dbReference type="PROSITE" id="PS50850"/>
    </source>
</evidence>
<feature type="domain" description="Major facilitator superfamily (MFS) profile" evidence="7">
    <location>
        <begin position="52"/>
        <end position="513"/>
    </location>
</feature>
<feature type="transmembrane region" description="Helical" evidence="6">
    <location>
        <begin position="88"/>
        <end position="106"/>
    </location>
</feature>
<feature type="region of interest" description="Disordered" evidence="5">
    <location>
        <begin position="515"/>
        <end position="540"/>
    </location>
</feature>
<comment type="subcellular location">
    <subcellularLocation>
        <location evidence="1">Membrane</location>
        <topology evidence="1">Multi-pass membrane protein</topology>
    </subcellularLocation>
</comment>
<feature type="transmembrane region" description="Helical" evidence="6">
    <location>
        <begin position="118"/>
        <end position="136"/>
    </location>
</feature>
<evidence type="ECO:0000256" key="3">
    <source>
        <dbReference type="ARBA" id="ARBA00022989"/>
    </source>
</evidence>
<keyword evidence="3 6" id="KW-1133">Transmembrane helix</keyword>
<sequence>MATVEMAAAPVAPASAVNNMVDEKGVVPCAVEIANPEGRPACFKSTIQEVLFVLTATMAIAMGAFLSGAVSVISASVGADLGMTTAEITWMSSANTLAGGAFLLLFGKLADCFGRKSMFVGSLFIFAVFSLAAGFSKTPIVLDVLNGMMGLTTAASVPPAQGLLGTIYEKPSKRKNAAFACFSAGNPLGFVIGTIFSGIASDLFNWRASFFLLAIIYLVFSILAMFTVPKDTTPKEPFTWETFKKLDPIGVVLTIAGVGMFCAALSSGDTAPQGWRTSYIIAMLIVGALLIVAFVFWENYYPHPLVPMSIWFDKNFSLLMIVLLLGMMSFNVAEFFLALYFQEVWKWSPLTTAVHLLPMAIMGIIVNIIAAVIMHRISNKTLMLTGCFGYLLAFSLIAVNTVHSSYWAFCFPSFLLAVVGADLEFNVANLYVASSMPVHQQSIAGSIVQTITKLCQSVGFGIGTAVFNAVGRSAKEGGYWDVETKPYSAVFWFATAASGLSIVFAVFLTIGTQGGKEKEVDDDGDGDGSGGSRKIDGGLE</sequence>
<dbReference type="GeneID" id="25362431"/>
<dbReference type="GO" id="GO:0016020">
    <property type="term" value="C:membrane"/>
    <property type="evidence" value="ECO:0007669"/>
    <property type="project" value="UniProtKB-SubCell"/>
</dbReference>
<dbReference type="OrthoDB" id="2985014at2759"/>
<dbReference type="InterPro" id="IPR020846">
    <property type="entry name" value="MFS_dom"/>
</dbReference>
<organism evidence="8 9">
    <name type="scientific">Aureobasidium subglaciale (strain EXF-2481)</name>
    <name type="common">Aureobasidium pullulans var. subglaciale</name>
    <dbReference type="NCBI Taxonomy" id="1043005"/>
    <lineage>
        <taxon>Eukaryota</taxon>
        <taxon>Fungi</taxon>
        <taxon>Dikarya</taxon>
        <taxon>Ascomycota</taxon>
        <taxon>Pezizomycotina</taxon>
        <taxon>Dothideomycetes</taxon>
        <taxon>Dothideomycetidae</taxon>
        <taxon>Dothideales</taxon>
        <taxon>Saccotheciaceae</taxon>
        <taxon>Aureobasidium</taxon>
    </lineage>
</organism>
<evidence type="ECO:0000256" key="2">
    <source>
        <dbReference type="ARBA" id="ARBA00022692"/>
    </source>
</evidence>
<keyword evidence="4 6" id="KW-0472">Membrane</keyword>
<dbReference type="PANTHER" id="PTHR42718:SF23">
    <property type="entry name" value="MAJOR FACILITATOR SUPERFAMILY (MFS) PROFILE DOMAIN-CONTAINING PROTEIN"/>
    <property type="match status" value="1"/>
</dbReference>
<evidence type="ECO:0000313" key="8">
    <source>
        <dbReference type="EMBL" id="KEQ99162.1"/>
    </source>
</evidence>
<evidence type="ECO:0000256" key="1">
    <source>
        <dbReference type="ARBA" id="ARBA00004141"/>
    </source>
</evidence>
<dbReference type="GO" id="GO:0022857">
    <property type="term" value="F:transmembrane transporter activity"/>
    <property type="evidence" value="ECO:0007669"/>
    <property type="project" value="InterPro"/>
</dbReference>
<dbReference type="PROSITE" id="PS50850">
    <property type="entry name" value="MFS"/>
    <property type="match status" value="1"/>
</dbReference>
<evidence type="ECO:0000256" key="4">
    <source>
        <dbReference type="ARBA" id="ARBA00023136"/>
    </source>
</evidence>
<evidence type="ECO:0000256" key="6">
    <source>
        <dbReference type="SAM" id="Phobius"/>
    </source>
</evidence>
<proteinExistence type="predicted"/>
<keyword evidence="9" id="KW-1185">Reference proteome</keyword>
<dbReference type="InParanoid" id="A0A074YYB8"/>